<dbReference type="GO" id="GO:0004741">
    <property type="term" value="F:[pyruvate dehydrogenase (acetyl-transferring)]-phosphatase activity"/>
    <property type="evidence" value="ECO:0007669"/>
    <property type="project" value="TreeGrafter"/>
</dbReference>
<dbReference type="CDD" id="cd00143">
    <property type="entry name" value="PP2Cc"/>
    <property type="match status" value="1"/>
</dbReference>
<dbReference type="Gene3D" id="3.60.40.10">
    <property type="entry name" value="PPM-type phosphatase domain"/>
    <property type="match status" value="1"/>
</dbReference>
<accession>A0A1Y2GVV8</accession>
<feature type="compositionally biased region" description="Polar residues" evidence="1">
    <location>
        <begin position="678"/>
        <end position="689"/>
    </location>
</feature>
<dbReference type="PANTHER" id="PTHR13832:SF792">
    <property type="entry name" value="GM14286P"/>
    <property type="match status" value="1"/>
</dbReference>
<organism evidence="3 4">
    <name type="scientific">Lobosporangium transversale</name>
    <dbReference type="NCBI Taxonomy" id="64571"/>
    <lineage>
        <taxon>Eukaryota</taxon>
        <taxon>Fungi</taxon>
        <taxon>Fungi incertae sedis</taxon>
        <taxon>Mucoromycota</taxon>
        <taxon>Mortierellomycotina</taxon>
        <taxon>Mortierellomycetes</taxon>
        <taxon>Mortierellales</taxon>
        <taxon>Mortierellaceae</taxon>
        <taxon>Lobosporangium</taxon>
    </lineage>
</organism>
<feature type="compositionally biased region" description="Polar residues" evidence="1">
    <location>
        <begin position="86"/>
        <end position="110"/>
    </location>
</feature>
<dbReference type="AlphaFoldDB" id="A0A1Y2GVV8"/>
<dbReference type="Pfam" id="PF00481">
    <property type="entry name" value="PP2C"/>
    <property type="match status" value="1"/>
</dbReference>
<dbReference type="PANTHER" id="PTHR13832">
    <property type="entry name" value="PROTEIN PHOSPHATASE 2C"/>
    <property type="match status" value="1"/>
</dbReference>
<dbReference type="OrthoDB" id="420076at2759"/>
<dbReference type="GeneID" id="33571674"/>
<dbReference type="PROSITE" id="PS51746">
    <property type="entry name" value="PPM_2"/>
    <property type="match status" value="1"/>
</dbReference>
<comment type="caution">
    <text evidence="3">The sequence shown here is derived from an EMBL/GenBank/DDBJ whole genome shotgun (WGS) entry which is preliminary data.</text>
</comment>
<evidence type="ECO:0000313" key="4">
    <source>
        <dbReference type="Proteomes" id="UP000193648"/>
    </source>
</evidence>
<evidence type="ECO:0000313" key="3">
    <source>
        <dbReference type="EMBL" id="ORZ26428.1"/>
    </source>
</evidence>
<sequence>MSLRLTTTPLSLYRGQWLSTRLQQTLIQTQTQTQTQPWLSVETSVFFFSTSAVSSSRISKPPRTHKQGLWPLKKIRKKATKGNFRDSISSTEAPFSGTSRGSKTYSESQQTIIPLETFNDHGIKYDARKRPNYRQDPQHKQQQQKTSRLQYEDFLPPRYQRQHLLHRQRWFYYLHHLKLRQQREKDHGYTHGQRSHNGSRHHHNRYNFHPWWSQQYQNWDPWVWHILKEAKRAPAKGFTLGIIATGSCLWIYDSNTFYMQQWVDFHNDLTQLKNHFIKNPAKPSAQPDDLLFSNPAAAIPVELKMLGGSYALLLSQGHYGAFLKHLKMLTPEEVELRLAQYQKSHRIISQQKKGRKNKSQKRSRHQQQQGLIQGYCVNQLSSNSPIEDDQSQHIVRDEDGEIERLFFGVFDGHSGWCCSQKVARELAPSVAKALDLVKDPADPKSVIEAIEQGFIELDQSIVQNTVKRVLEHPSRQLACSSLLPAISGSCALLAYVDVQERDLYVACVGDSRAVMGVRELLPDGTRHVWRAVSLSVDQTGRNRKEVKRLQAEHPGEEDIVVKRGRVLGGLEPTRAFGDARYKWTKDIQEKVFHLFPSYRKPYTHLITPPYVTAKPVVRHHKIQPNDRFMIMATDGLWDKLTSDEAVQLVGDLLDGKVGHHEMILDGEGIRKYKKQRKNAQLQQQASNAVEPTVNGGKVAVPEQAKAPQQQQKEEIEEDEQEEEEEKEEELTPLGTARKGPVSQNRKFTYRDQANASTHLIRNALGGADDDKVAATLSIPSPMSRAYRDDITVTVVFFEEQNTILALSDAKDSDGMVEIH</sequence>
<feature type="region of interest" description="Disordered" evidence="1">
    <location>
        <begin position="129"/>
        <end position="150"/>
    </location>
</feature>
<dbReference type="InterPro" id="IPR036457">
    <property type="entry name" value="PPM-type-like_dom_sf"/>
</dbReference>
<reference evidence="3 4" key="1">
    <citation type="submission" date="2016-07" db="EMBL/GenBank/DDBJ databases">
        <title>Pervasive Adenine N6-methylation of Active Genes in Fungi.</title>
        <authorList>
            <consortium name="DOE Joint Genome Institute"/>
            <person name="Mondo S.J."/>
            <person name="Dannebaum R.O."/>
            <person name="Kuo R.C."/>
            <person name="Labutti K."/>
            <person name="Haridas S."/>
            <person name="Kuo A."/>
            <person name="Salamov A."/>
            <person name="Ahrendt S.R."/>
            <person name="Lipzen A."/>
            <person name="Sullivan W."/>
            <person name="Andreopoulos W.B."/>
            <person name="Clum A."/>
            <person name="Lindquist E."/>
            <person name="Daum C."/>
            <person name="Ramamoorthy G.K."/>
            <person name="Gryganskyi A."/>
            <person name="Culley D."/>
            <person name="Magnuson J.K."/>
            <person name="James T.Y."/>
            <person name="O'Malley M.A."/>
            <person name="Stajich J.E."/>
            <person name="Spatafora J.W."/>
            <person name="Visel A."/>
            <person name="Grigoriev I.V."/>
        </authorList>
    </citation>
    <scope>NUCLEOTIDE SEQUENCE [LARGE SCALE GENOMIC DNA]</scope>
    <source>
        <strain evidence="3 4">NRRL 3116</strain>
    </source>
</reference>
<name>A0A1Y2GVV8_9FUNG</name>
<dbReference type="STRING" id="64571.A0A1Y2GVV8"/>
<dbReference type="GO" id="GO:0005739">
    <property type="term" value="C:mitochondrion"/>
    <property type="evidence" value="ECO:0007669"/>
    <property type="project" value="TreeGrafter"/>
</dbReference>
<dbReference type="InterPro" id="IPR015655">
    <property type="entry name" value="PP2C"/>
</dbReference>
<feature type="domain" description="PPM-type phosphatase" evidence="2">
    <location>
        <begin position="374"/>
        <end position="797"/>
    </location>
</feature>
<gene>
    <name evidence="3" type="ORF">BCR41DRAFT_419945</name>
</gene>
<dbReference type="SUPFAM" id="SSF81606">
    <property type="entry name" value="PP2C-like"/>
    <property type="match status" value="1"/>
</dbReference>
<protein>
    <submittedName>
        <fullName evidence="3">Phosphatase 2C-like domain-containing protein</fullName>
    </submittedName>
</protein>
<feature type="compositionally biased region" description="Acidic residues" evidence="1">
    <location>
        <begin position="714"/>
        <end position="730"/>
    </location>
</feature>
<evidence type="ECO:0000259" key="2">
    <source>
        <dbReference type="PROSITE" id="PS51746"/>
    </source>
</evidence>
<dbReference type="RefSeq" id="XP_021884193.1">
    <property type="nucleotide sequence ID" value="XM_022029831.1"/>
</dbReference>
<dbReference type="SMART" id="SM00332">
    <property type="entry name" value="PP2Cc"/>
    <property type="match status" value="1"/>
</dbReference>
<dbReference type="InterPro" id="IPR001932">
    <property type="entry name" value="PPM-type_phosphatase-like_dom"/>
</dbReference>
<keyword evidence="4" id="KW-1185">Reference proteome</keyword>
<proteinExistence type="predicted"/>
<dbReference type="FunCoup" id="A0A1Y2GVV8">
    <property type="interactions" value="224"/>
</dbReference>
<dbReference type="EMBL" id="MCFF01000007">
    <property type="protein sequence ID" value="ORZ26428.1"/>
    <property type="molecule type" value="Genomic_DNA"/>
</dbReference>
<evidence type="ECO:0000256" key="1">
    <source>
        <dbReference type="SAM" id="MobiDB-lite"/>
    </source>
</evidence>
<dbReference type="Proteomes" id="UP000193648">
    <property type="component" value="Unassembled WGS sequence"/>
</dbReference>
<dbReference type="InParanoid" id="A0A1Y2GVV8"/>
<feature type="region of interest" description="Disordered" evidence="1">
    <location>
        <begin position="80"/>
        <end position="110"/>
    </location>
</feature>
<feature type="region of interest" description="Disordered" evidence="1">
    <location>
        <begin position="674"/>
        <end position="747"/>
    </location>
</feature>